<dbReference type="EMBL" id="NTHN02000019">
    <property type="protein sequence ID" value="MCT4370962.1"/>
    <property type="molecule type" value="Genomic_DNA"/>
</dbReference>
<evidence type="ECO:0000256" key="2">
    <source>
        <dbReference type="ARBA" id="ARBA00022741"/>
    </source>
</evidence>
<dbReference type="GO" id="GO:0005524">
    <property type="term" value="F:ATP binding"/>
    <property type="evidence" value="ECO:0007669"/>
    <property type="project" value="UniProtKB-KW"/>
</dbReference>
<dbReference type="PANTHER" id="PTHR45772">
    <property type="entry name" value="CONSERVED COMPONENT OF ABC TRANSPORTER FOR NATURAL AMINO ACIDS-RELATED"/>
    <property type="match status" value="1"/>
</dbReference>
<dbReference type="InterPro" id="IPR032823">
    <property type="entry name" value="BCA_ABC_TP_C"/>
</dbReference>
<dbReference type="RefSeq" id="WP_095881735.1">
    <property type="nucleotide sequence ID" value="NZ_NTHN02000019.1"/>
</dbReference>
<reference evidence="6" key="1">
    <citation type="submission" date="2017-09" db="EMBL/GenBank/DDBJ databases">
        <title>Yangia sp. SAOS 153D whole genome sequencing.</title>
        <authorList>
            <person name="Verma A."/>
            <person name="Krishnamurthi S."/>
        </authorList>
    </citation>
    <scope>NUCLEOTIDE SEQUENCE [LARGE SCALE GENOMIC DNA]</scope>
    <source>
        <strain evidence="6">SAOS 153D</strain>
    </source>
</reference>
<dbReference type="PROSITE" id="PS50893">
    <property type="entry name" value="ABC_TRANSPORTER_2"/>
    <property type="match status" value="1"/>
</dbReference>
<feature type="domain" description="ABC transporter" evidence="4">
    <location>
        <begin position="9"/>
        <end position="250"/>
    </location>
</feature>
<evidence type="ECO:0000256" key="3">
    <source>
        <dbReference type="ARBA" id="ARBA00022840"/>
    </source>
</evidence>
<dbReference type="InterPro" id="IPR003439">
    <property type="entry name" value="ABC_transporter-like_ATP-bd"/>
</dbReference>
<evidence type="ECO:0000313" key="5">
    <source>
        <dbReference type="EMBL" id="MCT4370962.1"/>
    </source>
</evidence>
<keyword evidence="2" id="KW-0547">Nucleotide-binding</keyword>
<evidence type="ECO:0000313" key="6">
    <source>
        <dbReference type="EMBL" id="PBD19738.1"/>
    </source>
</evidence>
<dbReference type="GO" id="GO:0016887">
    <property type="term" value="F:ATP hydrolysis activity"/>
    <property type="evidence" value="ECO:0007669"/>
    <property type="project" value="InterPro"/>
</dbReference>
<keyword evidence="3 6" id="KW-0067">ATP-binding</keyword>
<sequence length="253" mass="27341">MQSPETSGLEVRGLSKRFGGLVVSENIDFDLPPGARKALIGPNGAGKSTFANLVTGILAPTSGTIRFDGQDIAALDEAQRVRRGIAKTFQITTLFPRLTVRENLRLPVLEREGLGARMLRRASGSTAIEAEVAALIDQFDLGPLADRPVLDLAYGQQRLVEMTLSLALKPRLLILDEPAAGVPSSETHLIIEAIERLPEDLAVLVIEHDMDLVFRVARSIVVLVQGRILTEGTPQEIATNAQVRELYLGGAHV</sequence>
<dbReference type="PANTHER" id="PTHR45772:SF2">
    <property type="entry name" value="ABC TRANSPORTER ATP-BINDING PROTEIN"/>
    <property type="match status" value="1"/>
</dbReference>
<comment type="caution">
    <text evidence="6">The sequence shown here is derived from an EMBL/GenBank/DDBJ whole genome shotgun (WGS) entry which is preliminary data.</text>
</comment>
<evidence type="ECO:0000259" key="4">
    <source>
        <dbReference type="PROSITE" id="PS50893"/>
    </source>
</evidence>
<reference evidence="7" key="2">
    <citation type="submission" date="2023-07" db="EMBL/GenBank/DDBJ databases">
        <title>Yangia mangrovi SAOS 153D genome.</title>
        <authorList>
            <person name="Verma A."/>
            <person name="Pal Y."/>
            <person name="Sundharam S."/>
            <person name="Bisht B."/>
            <person name="Srinivasan K."/>
        </authorList>
    </citation>
    <scope>NUCLEOTIDE SEQUENCE [LARGE SCALE GENOMIC DNA]</scope>
    <source>
        <strain evidence="7">SAOS 153D</strain>
    </source>
</reference>
<dbReference type="AlphaFoldDB" id="A0A2A3JX91"/>
<dbReference type="SMART" id="SM00382">
    <property type="entry name" value="AAA"/>
    <property type="match status" value="1"/>
</dbReference>
<accession>A0A2A3JX91</accession>
<protein>
    <submittedName>
        <fullName evidence="5 6">ABC transporter ATP-binding protein</fullName>
    </submittedName>
</protein>
<proteinExistence type="predicted"/>
<dbReference type="Pfam" id="PF00005">
    <property type="entry name" value="ABC_tran"/>
    <property type="match status" value="1"/>
</dbReference>
<dbReference type="SUPFAM" id="SSF52540">
    <property type="entry name" value="P-loop containing nucleoside triphosphate hydrolases"/>
    <property type="match status" value="1"/>
</dbReference>
<dbReference type="InterPro" id="IPR003593">
    <property type="entry name" value="AAA+_ATPase"/>
</dbReference>
<dbReference type="OrthoDB" id="9806149at2"/>
<reference evidence="5" key="3">
    <citation type="submission" date="2024-05" db="EMBL/GenBank/DDBJ databases">
        <title>Yangia mangrovi SAOS 153D genome.</title>
        <authorList>
            <person name="Verma A."/>
            <person name="Pal Y."/>
            <person name="Sundharam S."/>
            <person name="Bisht B."/>
            <person name="Srinivasan K."/>
        </authorList>
    </citation>
    <scope>NUCLEOTIDE SEQUENCE</scope>
    <source>
        <strain evidence="5">SAOS 153D</strain>
    </source>
</reference>
<dbReference type="Proteomes" id="UP000217448">
    <property type="component" value="Unassembled WGS sequence"/>
</dbReference>
<dbReference type="EMBL" id="NTHN01000099">
    <property type="protein sequence ID" value="PBD19738.1"/>
    <property type="molecule type" value="Genomic_DNA"/>
</dbReference>
<evidence type="ECO:0000256" key="1">
    <source>
        <dbReference type="ARBA" id="ARBA00022448"/>
    </source>
</evidence>
<name>A0A2A3JX91_9RHOB</name>
<organism evidence="6">
    <name type="scientific">Alloyangia mangrovi</name>
    <dbReference type="NCBI Taxonomy" id="1779329"/>
    <lineage>
        <taxon>Bacteria</taxon>
        <taxon>Pseudomonadati</taxon>
        <taxon>Pseudomonadota</taxon>
        <taxon>Alphaproteobacteria</taxon>
        <taxon>Rhodobacterales</taxon>
        <taxon>Roseobacteraceae</taxon>
        <taxon>Alloyangia</taxon>
    </lineage>
</organism>
<keyword evidence="1" id="KW-0813">Transport</keyword>
<gene>
    <name evidence="5" type="ORF">CLG85_011800</name>
    <name evidence="6" type="ORF">CLG85_07680</name>
</gene>
<keyword evidence="7" id="KW-1185">Reference proteome</keyword>
<dbReference type="Gene3D" id="3.40.50.300">
    <property type="entry name" value="P-loop containing nucleotide triphosphate hydrolases"/>
    <property type="match status" value="1"/>
</dbReference>
<dbReference type="InterPro" id="IPR027417">
    <property type="entry name" value="P-loop_NTPase"/>
</dbReference>
<dbReference type="CDD" id="cd03219">
    <property type="entry name" value="ABC_Mj1267_LivG_branched"/>
    <property type="match status" value="1"/>
</dbReference>
<dbReference type="Pfam" id="PF12399">
    <property type="entry name" value="BCA_ABC_TP_C"/>
    <property type="match status" value="1"/>
</dbReference>
<dbReference type="GO" id="GO:0005886">
    <property type="term" value="C:plasma membrane"/>
    <property type="evidence" value="ECO:0007669"/>
    <property type="project" value="TreeGrafter"/>
</dbReference>
<evidence type="ECO:0000313" key="7">
    <source>
        <dbReference type="Proteomes" id="UP000217448"/>
    </source>
</evidence>
<dbReference type="InterPro" id="IPR051120">
    <property type="entry name" value="ABC_AA/LPS_Transport"/>
</dbReference>